<dbReference type="AlphaFoldDB" id="A0A0K1PJ55"/>
<evidence type="ECO:0000313" key="2">
    <source>
        <dbReference type="Proteomes" id="UP000064967"/>
    </source>
</evidence>
<dbReference type="Proteomes" id="UP000064967">
    <property type="component" value="Chromosome"/>
</dbReference>
<proteinExistence type="predicted"/>
<organism evidence="1 2">
    <name type="scientific">Labilithrix luteola</name>
    <dbReference type="NCBI Taxonomy" id="1391654"/>
    <lineage>
        <taxon>Bacteria</taxon>
        <taxon>Pseudomonadati</taxon>
        <taxon>Myxococcota</taxon>
        <taxon>Polyangia</taxon>
        <taxon>Polyangiales</taxon>
        <taxon>Labilitrichaceae</taxon>
        <taxon>Labilithrix</taxon>
    </lineage>
</organism>
<gene>
    <name evidence="1" type="ORF">AKJ09_00095</name>
</gene>
<dbReference type="EMBL" id="CP012333">
    <property type="protein sequence ID" value="AKU93431.1"/>
    <property type="molecule type" value="Genomic_DNA"/>
</dbReference>
<protein>
    <submittedName>
        <fullName evidence="1">Uncharacterized protein</fullName>
    </submittedName>
</protein>
<keyword evidence="2" id="KW-1185">Reference proteome</keyword>
<dbReference type="KEGG" id="llu:AKJ09_00095"/>
<evidence type="ECO:0000313" key="1">
    <source>
        <dbReference type="EMBL" id="AKU93431.1"/>
    </source>
</evidence>
<accession>A0A0K1PJ55</accession>
<sequence length="246" mass="25824">MVARNGCVATVGTATDQTGNYDELRIRCPRPERMAQWFSGVDNLTQNVSLDRVPENESDDTDIPLPAAELVTANGVVFRVKQASDASRLVGEVRSLAAELAASEMPQPGPASPGGWQMLRVSGPAHVYLGGAPTTGVLEARVSTTGQYLCEFNTNTKEGPLHATKSGWLSAPTASKAIDEVLATFQAMPSGERNQATFAAAITSDGEQRANSASTAAVFEKFAEVQDALGDACLPELEAPKDGGSL</sequence>
<reference evidence="1 2" key="1">
    <citation type="submission" date="2015-08" db="EMBL/GenBank/DDBJ databases">
        <authorList>
            <person name="Babu N.S."/>
            <person name="Beckwith C.J."/>
            <person name="Beseler K.G."/>
            <person name="Brison A."/>
            <person name="Carone J.V."/>
            <person name="Caskin T.P."/>
            <person name="Diamond M."/>
            <person name="Durham M.E."/>
            <person name="Foxe J.M."/>
            <person name="Go M."/>
            <person name="Henderson B.A."/>
            <person name="Jones I.B."/>
            <person name="McGettigan J.A."/>
            <person name="Micheletti S.J."/>
            <person name="Nasrallah M.E."/>
            <person name="Ortiz D."/>
            <person name="Piller C.R."/>
            <person name="Privatt S.R."/>
            <person name="Schneider S.L."/>
            <person name="Sharp S."/>
            <person name="Smith T.C."/>
            <person name="Stanton J.D."/>
            <person name="Ullery H.E."/>
            <person name="Wilson R.J."/>
            <person name="Serrano M.G."/>
            <person name="Buck G."/>
            <person name="Lee V."/>
            <person name="Wang Y."/>
            <person name="Carvalho R."/>
            <person name="Voegtly L."/>
            <person name="Shi R."/>
            <person name="Duckworth R."/>
            <person name="Johnson A."/>
            <person name="Loviza R."/>
            <person name="Walstead R."/>
            <person name="Shah Z."/>
            <person name="Kiflezghi M."/>
            <person name="Wade K."/>
            <person name="Ball S.L."/>
            <person name="Bradley K.W."/>
            <person name="Asai D.J."/>
            <person name="Bowman C.A."/>
            <person name="Russell D.A."/>
            <person name="Pope W.H."/>
            <person name="Jacobs-Sera D."/>
            <person name="Hendrix R.W."/>
            <person name="Hatfull G.F."/>
        </authorList>
    </citation>
    <scope>NUCLEOTIDE SEQUENCE [LARGE SCALE GENOMIC DNA]</scope>
    <source>
        <strain evidence="1 2">DSM 27648</strain>
    </source>
</reference>
<name>A0A0K1PJ55_9BACT</name>